<evidence type="ECO:0000256" key="3">
    <source>
        <dbReference type="ARBA" id="ARBA00022448"/>
    </source>
</evidence>
<evidence type="ECO:0000256" key="7">
    <source>
        <dbReference type="ARBA" id="ARBA00023136"/>
    </source>
</evidence>
<protein>
    <submittedName>
        <fullName evidence="9">AI-2E family transporter</fullName>
    </submittedName>
</protein>
<dbReference type="InterPro" id="IPR002549">
    <property type="entry name" value="AI-2E-like"/>
</dbReference>
<feature type="transmembrane region" description="Helical" evidence="8">
    <location>
        <begin position="141"/>
        <end position="166"/>
    </location>
</feature>
<evidence type="ECO:0000313" key="9">
    <source>
        <dbReference type="EMBL" id="HHE54457.1"/>
    </source>
</evidence>
<reference evidence="9" key="1">
    <citation type="journal article" date="2020" name="mSystems">
        <title>Genome- and Community-Level Interaction Insights into Carbon Utilization and Element Cycling Functions of Hydrothermarchaeota in Hydrothermal Sediment.</title>
        <authorList>
            <person name="Zhou Z."/>
            <person name="Liu Y."/>
            <person name="Xu W."/>
            <person name="Pan J."/>
            <person name="Luo Z.H."/>
            <person name="Li M."/>
        </authorList>
    </citation>
    <scope>NUCLEOTIDE SEQUENCE [LARGE SCALE GENOMIC DNA]</scope>
    <source>
        <strain evidence="9">HyVt-76</strain>
    </source>
</reference>
<comment type="similarity">
    <text evidence="2">Belongs to the autoinducer-2 exporter (AI-2E) (TC 2.A.86) family.</text>
</comment>
<comment type="caution">
    <text evidence="9">The sequence shown here is derived from an EMBL/GenBank/DDBJ whole genome shotgun (WGS) entry which is preliminary data.</text>
</comment>
<evidence type="ECO:0000256" key="1">
    <source>
        <dbReference type="ARBA" id="ARBA00004651"/>
    </source>
</evidence>
<gene>
    <name evidence="9" type="ORF">ENL21_01655</name>
</gene>
<feature type="transmembrane region" description="Helical" evidence="8">
    <location>
        <begin position="64"/>
        <end position="86"/>
    </location>
</feature>
<comment type="subcellular location">
    <subcellularLocation>
        <location evidence="1">Cell membrane</location>
        <topology evidence="1">Multi-pass membrane protein</topology>
    </subcellularLocation>
</comment>
<dbReference type="PANTHER" id="PTHR21716:SF53">
    <property type="entry name" value="PERMEASE PERM-RELATED"/>
    <property type="match status" value="1"/>
</dbReference>
<dbReference type="PANTHER" id="PTHR21716">
    <property type="entry name" value="TRANSMEMBRANE PROTEIN"/>
    <property type="match status" value="1"/>
</dbReference>
<dbReference type="Proteomes" id="UP000886111">
    <property type="component" value="Unassembled WGS sequence"/>
</dbReference>
<keyword evidence="7 8" id="KW-0472">Membrane</keyword>
<feature type="transmembrane region" description="Helical" evidence="8">
    <location>
        <begin position="31"/>
        <end position="52"/>
    </location>
</feature>
<dbReference type="AlphaFoldDB" id="A0A7V5H2G5"/>
<sequence>MDITINRFLKILLFLLGLAAIGWLVVKLSSIIMVFIVGALLAYILDPIASFLEYKGLSRAAATGVIFLVLALILFLTVLFVVPPIIDQVKVIQHNLSSDTSAEAIKNIEQFIRKNIPFMKESDLNLQVRVNEMVTHFSNSIFGLLGSVISIITTLVIIPFVVFFLLKDGRSMIKNLVSIIPNRYFEITLNLLYKIDLQIGGYLRGQFFDALIIGILSVIALWFLKVPYFLLIGAFAGLANMVPYVGPWTGASLAVLVVLISNGEVNQMVMVALAFAIIQLIDNVLVQPLVVARSVKMHPLLVIFAVIVGGQFYGILGMFLAVPVAAIIKVFVIEVYNMYKKVNLAF</sequence>
<evidence type="ECO:0000256" key="2">
    <source>
        <dbReference type="ARBA" id="ARBA00009773"/>
    </source>
</evidence>
<accession>A0A7V5H2G5</accession>
<keyword evidence="4" id="KW-1003">Cell membrane</keyword>
<feature type="transmembrane region" description="Helical" evidence="8">
    <location>
        <begin position="302"/>
        <end position="332"/>
    </location>
</feature>
<evidence type="ECO:0000256" key="8">
    <source>
        <dbReference type="SAM" id="Phobius"/>
    </source>
</evidence>
<keyword evidence="5 8" id="KW-0812">Transmembrane</keyword>
<keyword evidence="3" id="KW-0813">Transport</keyword>
<dbReference type="GO" id="GO:0055085">
    <property type="term" value="P:transmembrane transport"/>
    <property type="evidence" value="ECO:0007669"/>
    <property type="project" value="TreeGrafter"/>
</dbReference>
<proteinExistence type="inferred from homology"/>
<feature type="transmembrane region" description="Helical" evidence="8">
    <location>
        <begin position="268"/>
        <end position="290"/>
    </location>
</feature>
<dbReference type="GO" id="GO:0005886">
    <property type="term" value="C:plasma membrane"/>
    <property type="evidence" value="ECO:0007669"/>
    <property type="project" value="UniProtKB-SubCell"/>
</dbReference>
<evidence type="ECO:0000256" key="5">
    <source>
        <dbReference type="ARBA" id="ARBA00022692"/>
    </source>
</evidence>
<feature type="transmembrane region" description="Helical" evidence="8">
    <location>
        <begin position="244"/>
        <end position="261"/>
    </location>
</feature>
<dbReference type="Pfam" id="PF01594">
    <property type="entry name" value="AI-2E_transport"/>
    <property type="match status" value="1"/>
</dbReference>
<evidence type="ECO:0000256" key="4">
    <source>
        <dbReference type="ARBA" id="ARBA00022475"/>
    </source>
</evidence>
<keyword evidence="6 8" id="KW-1133">Transmembrane helix</keyword>
<evidence type="ECO:0000256" key="6">
    <source>
        <dbReference type="ARBA" id="ARBA00022989"/>
    </source>
</evidence>
<name>A0A7V5H2G5_CALAY</name>
<dbReference type="EMBL" id="DRTD01000122">
    <property type="protein sequence ID" value="HHE54457.1"/>
    <property type="molecule type" value="Genomic_DNA"/>
</dbReference>
<organism evidence="9">
    <name type="scientific">Caldithrix abyssi</name>
    <dbReference type="NCBI Taxonomy" id="187145"/>
    <lineage>
        <taxon>Bacteria</taxon>
        <taxon>Pseudomonadati</taxon>
        <taxon>Calditrichota</taxon>
        <taxon>Calditrichia</taxon>
        <taxon>Calditrichales</taxon>
        <taxon>Calditrichaceae</taxon>
        <taxon>Caldithrix</taxon>
    </lineage>
</organism>
<feature type="transmembrane region" description="Helical" evidence="8">
    <location>
        <begin position="7"/>
        <end position="25"/>
    </location>
</feature>
<feature type="transmembrane region" description="Helical" evidence="8">
    <location>
        <begin position="207"/>
        <end position="224"/>
    </location>
</feature>